<sequence length="170" mass="18253">MVPAESTLPKPADPSHRRGCHAVHVYVYQHFKDALETVWLVISCLVAVALAAPPLAKYGPDDVIPILSESSVVNEDGSFQNSYESGDGTKVQASGVLKSAGPKEEPAQEVQGSYSFITPDGETRELSYIANEEGFQPQASYLPVAPAIPDAIAESLIYNAAHPEEDDSRQ</sequence>
<organism evidence="4">
    <name type="scientific">Timema shepardi</name>
    <name type="common">Walking stick</name>
    <dbReference type="NCBI Taxonomy" id="629360"/>
    <lineage>
        <taxon>Eukaryota</taxon>
        <taxon>Metazoa</taxon>
        <taxon>Ecdysozoa</taxon>
        <taxon>Arthropoda</taxon>
        <taxon>Hexapoda</taxon>
        <taxon>Insecta</taxon>
        <taxon>Pterygota</taxon>
        <taxon>Neoptera</taxon>
        <taxon>Polyneoptera</taxon>
        <taxon>Phasmatodea</taxon>
        <taxon>Timematodea</taxon>
        <taxon>Timematoidea</taxon>
        <taxon>Timematidae</taxon>
        <taxon>Timema</taxon>
    </lineage>
</organism>
<dbReference type="GO" id="GO:0008010">
    <property type="term" value="F:structural constituent of chitin-based larval cuticle"/>
    <property type="evidence" value="ECO:0007669"/>
    <property type="project" value="TreeGrafter"/>
</dbReference>
<dbReference type="PROSITE" id="PS00233">
    <property type="entry name" value="CHIT_BIND_RR_1"/>
    <property type="match status" value="1"/>
</dbReference>
<accession>A0A7R9FYJ9</accession>
<dbReference type="PANTHER" id="PTHR10380:SF173">
    <property type="entry name" value="CUTICULAR PROTEIN 47EF, ISOFORM C-RELATED"/>
    <property type="match status" value="1"/>
</dbReference>
<dbReference type="EMBL" id="OC001171">
    <property type="protein sequence ID" value="CAD7259301.1"/>
    <property type="molecule type" value="Genomic_DNA"/>
</dbReference>
<dbReference type="InterPro" id="IPR031311">
    <property type="entry name" value="CHIT_BIND_RR_consensus"/>
</dbReference>
<dbReference type="PROSITE" id="PS51155">
    <property type="entry name" value="CHIT_BIND_RR_2"/>
    <property type="match status" value="1"/>
</dbReference>
<dbReference type="PRINTS" id="PR00947">
    <property type="entry name" value="CUTICLE"/>
</dbReference>
<evidence type="ECO:0000256" key="2">
    <source>
        <dbReference type="ARBA" id="ARBA00022729"/>
    </source>
</evidence>
<gene>
    <name evidence="4" type="ORF">TSIB3V08_LOCUS3508</name>
</gene>
<dbReference type="PROSITE" id="PS00306">
    <property type="entry name" value="CASEIN_ALPHA_BETA"/>
    <property type="match status" value="1"/>
</dbReference>
<dbReference type="Pfam" id="PF00379">
    <property type="entry name" value="Chitin_bind_4"/>
    <property type="match status" value="1"/>
</dbReference>
<dbReference type="PANTHER" id="PTHR10380">
    <property type="entry name" value="CUTICLE PROTEIN"/>
    <property type="match status" value="1"/>
</dbReference>
<keyword evidence="2" id="KW-0732">Signal</keyword>
<dbReference type="InterPro" id="IPR000618">
    <property type="entry name" value="Insect_cuticle"/>
</dbReference>
<dbReference type="AlphaFoldDB" id="A0A7R9FYJ9"/>
<name>A0A7R9FYJ9_TIMSH</name>
<keyword evidence="1 3" id="KW-0193">Cuticle</keyword>
<dbReference type="InterPro" id="IPR031305">
    <property type="entry name" value="Casein_CS"/>
</dbReference>
<reference evidence="4" key="1">
    <citation type="submission" date="2020-11" db="EMBL/GenBank/DDBJ databases">
        <authorList>
            <person name="Tran Van P."/>
        </authorList>
    </citation>
    <scope>NUCLEOTIDE SEQUENCE</scope>
</reference>
<evidence type="ECO:0000313" key="4">
    <source>
        <dbReference type="EMBL" id="CAD7259301.1"/>
    </source>
</evidence>
<proteinExistence type="predicted"/>
<protein>
    <submittedName>
        <fullName evidence="4">Uncharacterized protein</fullName>
    </submittedName>
</protein>
<dbReference type="InterPro" id="IPR050468">
    <property type="entry name" value="Cuticle_Struct_Prot"/>
</dbReference>
<evidence type="ECO:0000256" key="1">
    <source>
        <dbReference type="ARBA" id="ARBA00022460"/>
    </source>
</evidence>
<dbReference type="GO" id="GO:0062129">
    <property type="term" value="C:chitin-based extracellular matrix"/>
    <property type="evidence" value="ECO:0007669"/>
    <property type="project" value="TreeGrafter"/>
</dbReference>
<evidence type="ECO:0000256" key="3">
    <source>
        <dbReference type="PROSITE-ProRule" id="PRU00497"/>
    </source>
</evidence>